<evidence type="ECO:0000256" key="2">
    <source>
        <dbReference type="SAM" id="MobiDB-lite"/>
    </source>
</evidence>
<protein>
    <recommendedName>
        <fullName evidence="5">DUF4175 family protein</fullName>
    </recommendedName>
</protein>
<proteinExistence type="predicted"/>
<dbReference type="EMBL" id="PHFL01000078">
    <property type="protein sequence ID" value="RFM22740.1"/>
    <property type="molecule type" value="Genomic_DNA"/>
</dbReference>
<reference evidence="3 4" key="1">
    <citation type="journal article" date="2011" name="ISME J.">
        <title>Community ecology of hot spring cyanobacterial mats: predominant populations and their functional potential.</title>
        <authorList>
            <person name="Klatt C.G."/>
            <person name="Wood J.M."/>
            <person name="Rusch D.B."/>
            <person name="Bateson M.M."/>
            <person name="Hamamura N."/>
            <person name="Heidelberg J.F."/>
            <person name="Grossman A.R."/>
            <person name="Bhaya D."/>
            <person name="Cohan F.M."/>
            <person name="Kuhl M."/>
            <person name="Bryant D.A."/>
            <person name="Ward D.M."/>
        </authorList>
    </citation>
    <scope>NUCLEOTIDE SEQUENCE [LARGE SCALE GENOMIC DNA]</scope>
    <source>
        <strain evidence="3">OS</strain>
    </source>
</reference>
<organism evidence="3 4">
    <name type="scientific">Candidatus Thermochlorobacter aerophilus</name>
    <dbReference type="NCBI Taxonomy" id="1868324"/>
    <lineage>
        <taxon>Bacteria</taxon>
        <taxon>Pseudomonadati</taxon>
        <taxon>Chlorobiota</taxon>
        <taxon>Chlorobiia</taxon>
        <taxon>Chlorobiales</taxon>
        <taxon>Candidatus Thermochlorobacteriaceae</taxon>
        <taxon>Candidatus Thermochlorobacter</taxon>
    </lineage>
</organism>
<comment type="caution">
    <text evidence="3">The sequence shown here is derived from an EMBL/GenBank/DDBJ whole genome shotgun (WGS) entry which is preliminary data.</text>
</comment>
<feature type="compositionally biased region" description="Basic and acidic residues" evidence="2">
    <location>
        <begin position="1070"/>
        <end position="1082"/>
    </location>
</feature>
<name>A0A395LVH1_9BACT</name>
<feature type="coiled-coil region" evidence="1">
    <location>
        <begin position="887"/>
        <end position="933"/>
    </location>
</feature>
<gene>
    <name evidence="3" type="ORF">D0433_14640</name>
</gene>
<feature type="compositionally biased region" description="Basic and acidic residues" evidence="2">
    <location>
        <begin position="724"/>
        <end position="740"/>
    </location>
</feature>
<dbReference type="AlphaFoldDB" id="A0A395LVH1"/>
<evidence type="ECO:0008006" key="5">
    <source>
        <dbReference type="Google" id="ProtNLM"/>
    </source>
</evidence>
<feature type="coiled-coil region" evidence="1">
    <location>
        <begin position="991"/>
        <end position="1055"/>
    </location>
</feature>
<feature type="region of interest" description="Disordered" evidence="2">
    <location>
        <begin position="724"/>
        <end position="808"/>
    </location>
</feature>
<evidence type="ECO:0000313" key="3">
    <source>
        <dbReference type="EMBL" id="RFM22740.1"/>
    </source>
</evidence>
<evidence type="ECO:0000256" key="1">
    <source>
        <dbReference type="SAM" id="Coils"/>
    </source>
</evidence>
<feature type="compositionally biased region" description="Basic and acidic residues" evidence="2">
    <location>
        <begin position="753"/>
        <end position="781"/>
    </location>
</feature>
<feature type="region of interest" description="Disordered" evidence="2">
    <location>
        <begin position="1069"/>
        <end position="1102"/>
    </location>
</feature>
<sequence length="1136" mass="129543">MVEEAYSHLVEKLRAAYRRMQVREMLQGISKFLVVALAAVIAVSAVEAVGRFSTVGRLMLLVMLGLVSVAALVKCLVLPLLQQHFDPDVVAKVVGEAFPSLKDRLVNALQVYREASENPFAIAALEHVERETATLHFEQAVSLDKAKKASGAAAASVMVAALLFAFSPLGLNKALVRVIKFNEDFTPPPPFRIVSLSKDIEIAKGGDAELRFRVIDNPESEVAIEVRRLTLKLLDENGFEGQELKLVQDSAGEFAYQLKNQKQPLIYFAESNVAGRIISSEKHRVSVLDKPRLEMFQLSLVPPAYSRLSAQQLEPNFGDAVALKGTKVFLRLRASKPIQAATLIANDTLLMPMQVSADSASLSFVLKDDIAYQLEAYDDAQMRTEKSATYHIRVLPDEYPSIRILQPEAKETTLPESLIQPLTIELKDDFGFSKLSIKFRVTKSEVGEPEQTFRELPIPLAAEGSQVDRVVNFTWDLSKAGVVAGDELEFYAEVYDNDAVLGYKAARTDFYRFRLPSLEEVFAEVEQAEKNATEALEKKIEEAKSIQEQLEKVQNELRQKNRSSWQDRKVLEQALKKQEELQKSATAISDELQKMIQEMQERQLVSEETLQKYQEVQRLLDEINSPELKEAMRQLQEALAQVNEQQLRQALEKMTFNEEQLQKSLERTKELLQRIQLERKIDELAKRMQEMIQKQEELRAETMQQPKSPEKFKDLQKEQDRLEKDLKEFEQARQELESKMKSFPKQEQLPMEELEKLRAQAEQDGLEKDVSEAKEKLKEQNADAAAEKQQSALQKMKQRQKQIAEMKQELARQRRQELLEAMQNAAQSALELSKEQEALKKETEQIRAQASFEESREIAQNQQQILESLKQLQESISKIGKKSSKIRAEMSRQLAKAEEQMQQSIASMEARNAQQAAQSMKEAMRELNEFAQQTSDMLGQMMGQQGKDGQGESGDALSELMQGLAEQQSELNSETQSLMQGRIQVDRAQRLAQLAAQQRLIQEQLRQLAQRQAQQQREGKGNELMGNLEKLAEEMEEAAKSLEQQELSRELVKRQQQILSRMLQSTKSLQKREFEEQREAKTAKNFVRKSPAEIGSQTGRSKIQDALNRLREKGYSDDYQKLIRRYYDALEKLQSN</sequence>
<accession>A0A395LVH1</accession>
<keyword evidence="1" id="KW-0175">Coiled coil</keyword>
<evidence type="ECO:0000313" key="4">
    <source>
        <dbReference type="Proteomes" id="UP000266389"/>
    </source>
</evidence>
<dbReference type="Proteomes" id="UP000266389">
    <property type="component" value="Unassembled WGS sequence"/>
</dbReference>